<dbReference type="InterPro" id="IPR002938">
    <property type="entry name" value="FAD-bd"/>
</dbReference>
<evidence type="ECO:0000313" key="8">
    <source>
        <dbReference type="EMBL" id="KZV83656.1"/>
    </source>
</evidence>
<evidence type="ECO:0000259" key="7">
    <source>
        <dbReference type="Pfam" id="PF01494"/>
    </source>
</evidence>
<dbReference type="InParanoid" id="A0A165D1W2"/>
<dbReference type="GO" id="GO:0071949">
    <property type="term" value="F:FAD binding"/>
    <property type="evidence" value="ECO:0007669"/>
    <property type="project" value="InterPro"/>
</dbReference>
<feature type="domain" description="FAD-binding" evidence="7">
    <location>
        <begin position="8"/>
        <end position="370"/>
    </location>
</feature>
<keyword evidence="4" id="KW-0560">Oxidoreductase</keyword>
<accession>A0A165D1W2</accession>
<name>A0A165D1W2_EXIGL</name>
<comment type="similarity">
    <text evidence="1">Belongs to the paxM FAD-dependent monooxygenase family.</text>
</comment>
<keyword evidence="6" id="KW-1133">Transmembrane helix</keyword>
<dbReference type="Proteomes" id="UP000077266">
    <property type="component" value="Unassembled WGS sequence"/>
</dbReference>
<evidence type="ECO:0000256" key="5">
    <source>
        <dbReference type="ARBA" id="ARBA00023033"/>
    </source>
</evidence>
<keyword evidence="3" id="KW-0274">FAD</keyword>
<organism evidence="8 9">
    <name type="scientific">Exidia glandulosa HHB12029</name>
    <dbReference type="NCBI Taxonomy" id="1314781"/>
    <lineage>
        <taxon>Eukaryota</taxon>
        <taxon>Fungi</taxon>
        <taxon>Dikarya</taxon>
        <taxon>Basidiomycota</taxon>
        <taxon>Agaricomycotina</taxon>
        <taxon>Agaricomycetes</taxon>
        <taxon>Auriculariales</taxon>
        <taxon>Exidiaceae</taxon>
        <taxon>Exidia</taxon>
    </lineage>
</organism>
<keyword evidence="2" id="KW-0285">Flavoprotein</keyword>
<keyword evidence="6" id="KW-0812">Transmembrane</keyword>
<reference evidence="8 9" key="1">
    <citation type="journal article" date="2016" name="Mol. Biol. Evol.">
        <title>Comparative Genomics of Early-Diverging Mushroom-Forming Fungi Provides Insights into the Origins of Lignocellulose Decay Capabilities.</title>
        <authorList>
            <person name="Nagy L.G."/>
            <person name="Riley R."/>
            <person name="Tritt A."/>
            <person name="Adam C."/>
            <person name="Daum C."/>
            <person name="Floudas D."/>
            <person name="Sun H."/>
            <person name="Yadav J.S."/>
            <person name="Pangilinan J."/>
            <person name="Larsson K.H."/>
            <person name="Matsuura K."/>
            <person name="Barry K."/>
            <person name="Labutti K."/>
            <person name="Kuo R."/>
            <person name="Ohm R.A."/>
            <person name="Bhattacharya S.S."/>
            <person name="Shirouzu T."/>
            <person name="Yoshinaga Y."/>
            <person name="Martin F.M."/>
            <person name="Grigoriev I.V."/>
            <person name="Hibbett D.S."/>
        </authorList>
    </citation>
    <scope>NUCLEOTIDE SEQUENCE [LARGE SCALE GENOMIC DNA]</scope>
    <source>
        <strain evidence="8 9">HHB12029</strain>
    </source>
</reference>
<evidence type="ECO:0000256" key="2">
    <source>
        <dbReference type="ARBA" id="ARBA00022630"/>
    </source>
</evidence>
<dbReference type="PANTHER" id="PTHR13789">
    <property type="entry name" value="MONOOXYGENASE"/>
    <property type="match status" value="1"/>
</dbReference>
<keyword evidence="5" id="KW-0503">Monooxygenase</keyword>
<dbReference type="InterPro" id="IPR050493">
    <property type="entry name" value="FAD-dep_Monooxygenase_BioMet"/>
</dbReference>
<feature type="transmembrane region" description="Helical" evidence="6">
    <location>
        <begin position="363"/>
        <end position="383"/>
    </location>
</feature>
<sequence length="423" mass="45708">MSLPALADILIVGAGPAGLACALFLAAHKVPFVLLDALPEGQNQSRASVVHAYALEQLEALGCVEELVAQGIKMSELVSLDTDEQPITRVALTSALAKYTKYPFGLLIAQCDVEAILIKRLRELGGVIHRKRRVARVEDSADGLVVVLEDGASVRAQYVVAADGSKSQVRASANIPFLNPNTGKPATEASPTDVQFVLADIFLREPLPRTLPTTRIWARFDHHGITLLIPIVSSIIKGPEQGHLYRFAGSLPLGAPVPHAPDAAYLQAMLDERGPAEHAKLLHVASGSRYRVRSGLAAQFAKRMPQSGGWVLLCGDAAHIHSPAGGQGMNLGLCDGVLLGRALLAEREDQAAAFEKYNRTRRVAATAVITMAGRMTSLYVGWFWRTRIARTVFNFFMRIFMAIPGIRGAVAWRISGLVYRDSI</sequence>
<keyword evidence="9" id="KW-1185">Reference proteome</keyword>
<feature type="transmembrane region" description="Helical" evidence="6">
    <location>
        <begin position="395"/>
        <end position="414"/>
    </location>
</feature>
<evidence type="ECO:0000256" key="6">
    <source>
        <dbReference type="SAM" id="Phobius"/>
    </source>
</evidence>
<dbReference type="GO" id="GO:0004497">
    <property type="term" value="F:monooxygenase activity"/>
    <property type="evidence" value="ECO:0007669"/>
    <property type="project" value="UniProtKB-KW"/>
</dbReference>
<dbReference type="PRINTS" id="PR00420">
    <property type="entry name" value="RNGMNOXGNASE"/>
</dbReference>
<dbReference type="SUPFAM" id="SSF51905">
    <property type="entry name" value="FAD/NAD(P)-binding domain"/>
    <property type="match status" value="1"/>
</dbReference>
<keyword evidence="6" id="KW-0472">Membrane</keyword>
<dbReference type="Gene3D" id="3.50.50.60">
    <property type="entry name" value="FAD/NAD(P)-binding domain"/>
    <property type="match status" value="1"/>
</dbReference>
<dbReference type="Gene3D" id="3.30.70.2450">
    <property type="match status" value="1"/>
</dbReference>
<evidence type="ECO:0000256" key="1">
    <source>
        <dbReference type="ARBA" id="ARBA00007992"/>
    </source>
</evidence>
<dbReference type="OrthoDB" id="10016252at2759"/>
<dbReference type="AlphaFoldDB" id="A0A165D1W2"/>
<dbReference type="PANTHER" id="PTHR13789:SF309">
    <property type="entry name" value="PUTATIVE (AFU_ORTHOLOGUE AFUA_6G14510)-RELATED"/>
    <property type="match status" value="1"/>
</dbReference>
<dbReference type="Pfam" id="PF01494">
    <property type="entry name" value="FAD_binding_3"/>
    <property type="match status" value="1"/>
</dbReference>
<dbReference type="EMBL" id="KV426260">
    <property type="protein sequence ID" value="KZV83656.1"/>
    <property type="molecule type" value="Genomic_DNA"/>
</dbReference>
<dbReference type="STRING" id="1314781.A0A165D1W2"/>
<gene>
    <name evidence="8" type="ORF">EXIGLDRAFT_728094</name>
</gene>
<protein>
    <submittedName>
        <fullName evidence="8">FAD/NAD(P)-binding domain-containing protein</fullName>
    </submittedName>
</protein>
<proteinExistence type="inferred from homology"/>
<evidence type="ECO:0000313" key="9">
    <source>
        <dbReference type="Proteomes" id="UP000077266"/>
    </source>
</evidence>
<dbReference type="InterPro" id="IPR036188">
    <property type="entry name" value="FAD/NAD-bd_sf"/>
</dbReference>
<evidence type="ECO:0000256" key="3">
    <source>
        <dbReference type="ARBA" id="ARBA00022827"/>
    </source>
</evidence>
<evidence type="ECO:0000256" key="4">
    <source>
        <dbReference type="ARBA" id="ARBA00023002"/>
    </source>
</evidence>